<evidence type="ECO:0000259" key="2">
    <source>
        <dbReference type="Pfam" id="PF03972"/>
    </source>
</evidence>
<evidence type="ECO:0000313" key="3">
    <source>
        <dbReference type="EMBL" id="EXJ63613.1"/>
    </source>
</evidence>
<keyword evidence="4" id="KW-1185">Reference proteome</keyword>
<dbReference type="RefSeq" id="XP_007750136.1">
    <property type="nucleotide sequence ID" value="XM_007751946.1"/>
</dbReference>
<dbReference type="Gene3D" id="1.10.4100.10">
    <property type="entry name" value="2-methylcitrate dehydratase PrpD"/>
    <property type="match status" value="1"/>
</dbReference>
<dbReference type="Pfam" id="PF03972">
    <property type="entry name" value="MmgE_PrpD_N"/>
    <property type="match status" value="1"/>
</dbReference>
<dbReference type="SUPFAM" id="SSF103378">
    <property type="entry name" value="2-methylcitrate dehydratase PrpD"/>
    <property type="match status" value="1"/>
</dbReference>
<dbReference type="Gene3D" id="3.30.1330.120">
    <property type="entry name" value="2-methylcitrate dehydratase PrpD"/>
    <property type="match status" value="1"/>
</dbReference>
<feature type="domain" description="MmgE/PrpD N-terminal" evidence="2">
    <location>
        <begin position="11"/>
        <end position="254"/>
    </location>
</feature>
<dbReference type="InterPro" id="IPR042188">
    <property type="entry name" value="MmgE/PrpD_sf_2"/>
</dbReference>
<comment type="caution">
    <text evidence="3">The sequence shown here is derived from an EMBL/GenBank/DDBJ whole genome shotgun (WGS) entry which is preliminary data.</text>
</comment>
<dbReference type="InterPro" id="IPR045336">
    <property type="entry name" value="MmgE_PrpD_N"/>
</dbReference>
<dbReference type="EMBL" id="AMGX01000025">
    <property type="protein sequence ID" value="EXJ63613.1"/>
    <property type="molecule type" value="Genomic_DNA"/>
</dbReference>
<dbReference type="STRING" id="1182543.W9W6M2"/>
<protein>
    <recommendedName>
        <fullName evidence="2">MmgE/PrpD N-terminal domain-containing protein</fullName>
    </recommendedName>
</protein>
<dbReference type="InterPro" id="IPR005656">
    <property type="entry name" value="MmgE_PrpD"/>
</dbReference>
<dbReference type="GeneID" id="19196063"/>
<reference evidence="3 4" key="1">
    <citation type="submission" date="2013-03" db="EMBL/GenBank/DDBJ databases">
        <title>The Genome Sequence of Cladophialophora psammophila CBS 110553.</title>
        <authorList>
            <consortium name="The Broad Institute Genomics Platform"/>
            <person name="Cuomo C."/>
            <person name="de Hoog S."/>
            <person name="Gorbushina A."/>
            <person name="Walker B."/>
            <person name="Young S.K."/>
            <person name="Zeng Q."/>
            <person name="Gargeya S."/>
            <person name="Fitzgerald M."/>
            <person name="Haas B."/>
            <person name="Abouelleil A."/>
            <person name="Allen A.W."/>
            <person name="Alvarado L."/>
            <person name="Arachchi H.M."/>
            <person name="Berlin A.M."/>
            <person name="Chapman S.B."/>
            <person name="Gainer-Dewar J."/>
            <person name="Goldberg J."/>
            <person name="Griggs A."/>
            <person name="Gujja S."/>
            <person name="Hansen M."/>
            <person name="Howarth C."/>
            <person name="Imamovic A."/>
            <person name="Ireland A."/>
            <person name="Larimer J."/>
            <person name="McCowan C."/>
            <person name="Murphy C."/>
            <person name="Pearson M."/>
            <person name="Poon T.W."/>
            <person name="Priest M."/>
            <person name="Roberts A."/>
            <person name="Saif S."/>
            <person name="Shea T."/>
            <person name="Sisk P."/>
            <person name="Sykes S."/>
            <person name="Wortman J."/>
            <person name="Nusbaum C."/>
            <person name="Birren B."/>
        </authorList>
    </citation>
    <scope>NUCLEOTIDE SEQUENCE [LARGE SCALE GENOMIC DNA]</scope>
    <source>
        <strain evidence="3 4">CBS 110553</strain>
    </source>
</reference>
<dbReference type="InterPro" id="IPR036148">
    <property type="entry name" value="MmgE/PrpD_sf"/>
</dbReference>
<dbReference type="GO" id="GO:0016829">
    <property type="term" value="F:lyase activity"/>
    <property type="evidence" value="ECO:0007669"/>
    <property type="project" value="InterPro"/>
</dbReference>
<dbReference type="InterPro" id="IPR042183">
    <property type="entry name" value="MmgE/PrpD_sf_1"/>
</dbReference>
<sequence>MNTTGVNYTAELASFAANATFSAIPSSFLALLPISILDTFSTMLAGSVQPVYRSAIKAVDITYGTGSTHAAYTALDGTVSSLSGQMFLLGLAAADFEFEHVIQNAHPASAMFPALLCVAAAHHKAGKELLAAMAVGYELATRIGAASTAHVESVRGFHNPGLNGDLATAAAVGRLMGWDADTIASAMGLAASSSGGLLAFVNTGAMTKRLHAARAGQLGAEAAFLAHARVVGPANVLENPLGFFHAFSPGPQPSLLTAGLGANWTGEQMILKLAPVHARAQGFVFAINDYRTRTNQSWSAGAIKNVTIYAGPAVLASSNWIPQPNSLVSAQYSVPFGIAAALTVDLRDPLNMNDALVSNTTAQSIAAGMKHVQITDNAEDLAGYMTLEIQGQEINITANKYPGIPGDPGYAQAAKNKFASVTQGLSVSAQGAAVEKKIADVSNLTDASVLLEEMVEVGTAAAANFGSSTDTILGTLKAYHAGQARSRVLP</sequence>
<dbReference type="PANTHER" id="PTHR16943">
    <property type="entry name" value="2-METHYLCITRATE DEHYDRATASE-RELATED"/>
    <property type="match status" value="1"/>
</dbReference>
<evidence type="ECO:0000256" key="1">
    <source>
        <dbReference type="ARBA" id="ARBA00006174"/>
    </source>
</evidence>
<dbReference type="Proteomes" id="UP000019471">
    <property type="component" value="Unassembled WGS sequence"/>
</dbReference>
<dbReference type="HOGENOM" id="CLU_026574_1_2_1"/>
<gene>
    <name evidence="3" type="ORF">A1O5_11374</name>
</gene>
<name>W9W6M2_9EURO</name>
<proteinExistence type="inferred from homology"/>
<dbReference type="PANTHER" id="PTHR16943:SF8">
    <property type="entry name" value="2-METHYLCITRATE DEHYDRATASE"/>
    <property type="match status" value="1"/>
</dbReference>
<organism evidence="3 4">
    <name type="scientific">Cladophialophora psammophila CBS 110553</name>
    <dbReference type="NCBI Taxonomy" id="1182543"/>
    <lineage>
        <taxon>Eukaryota</taxon>
        <taxon>Fungi</taxon>
        <taxon>Dikarya</taxon>
        <taxon>Ascomycota</taxon>
        <taxon>Pezizomycotina</taxon>
        <taxon>Eurotiomycetes</taxon>
        <taxon>Chaetothyriomycetidae</taxon>
        <taxon>Chaetothyriales</taxon>
        <taxon>Herpotrichiellaceae</taxon>
        <taxon>Cladophialophora</taxon>
    </lineage>
</organism>
<accession>W9W6M2</accession>
<evidence type="ECO:0000313" key="4">
    <source>
        <dbReference type="Proteomes" id="UP000019471"/>
    </source>
</evidence>
<comment type="similarity">
    <text evidence="1">Belongs to the PrpD family.</text>
</comment>
<dbReference type="AlphaFoldDB" id="W9W6M2"/>
<dbReference type="OrthoDB" id="10267976at2759"/>